<dbReference type="PROSITE" id="PS51755">
    <property type="entry name" value="OMPR_PHOB"/>
    <property type="match status" value="1"/>
</dbReference>
<evidence type="ECO:0000259" key="10">
    <source>
        <dbReference type="PROSITE" id="PS50110"/>
    </source>
</evidence>
<dbReference type="InterPro" id="IPR016032">
    <property type="entry name" value="Sig_transdc_resp-reg_C-effctor"/>
</dbReference>
<dbReference type="GO" id="GO:0000976">
    <property type="term" value="F:transcription cis-regulatory region binding"/>
    <property type="evidence" value="ECO:0007669"/>
    <property type="project" value="TreeGrafter"/>
</dbReference>
<dbReference type="PANTHER" id="PTHR48111:SF40">
    <property type="entry name" value="PHOSPHATE REGULON TRANSCRIPTIONAL REGULATORY PROTEIN PHOB"/>
    <property type="match status" value="1"/>
</dbReference>
<keyword evidence="4" id="KW-0805">Transcription regulation</keyword>
<dbReference type="InterPro" id="IPR001789">
    <property type="entry name" value="Sig_transdc_resp-reg_receiver"/>
</dbReference>
<dbReference type="GO" id="GO:0032993">
    <property type="term" value="C:protein-DNA complex"/>
    <property type="evidence" value="ECO:0007669"/>
    <property type="project" value="TreeGrafter"/>
</dbReference>
<evidence type="ECO:0000313" key="13">
    <source>
        <dbReference type="Proteomes" id="UP000260680"/>
    </source>
</evidence>
<dbReference type="Proteomes" id="UP000260680">
    <property type="component" value="Unassembled WGS sequence"/>
</dbReference>
<dbReference type="CDD" id="cd17574">
    <property type="entry name" value="REC_OmpR"/>
    <property type="match status" value="1"/>
</dbReference>
<dbReference type="Gene3D" id="3.40.50.2300">
    <property type="match status" value="1"/>
</dbReference>
<dbReference type="GO" id="GO:0005829">
    <property type="term" value="C:cytosol"/>
    <property type="evidence" value="ECO:0007669"/>
    <property type="project" value="TreeGrafter"/>
</dbReference>
<dbReference type="FunFam" id="1.10.10.10:FF:000018">
    <property type="entry name" value="DNA-binding response regulator ResD"/>
    <property type="match status" value="1"/>
</dbReference>
<feature type="modified residue" description="4-aspartylphosphate" evidence="8">
    <location>
        <position position="53"/>
    </location>
</feature>
<dbReference type="CDD" id="cd00383">
    <property type="entry name" value="trans_reg_C"/>
    <property type="match status" value="1"/>
</dbReference>
<dbReference type="OrthoDB" id="9790442at2"/>
<evidence type="ECO:0000259" key="11">
    <source>
        <dbReference type="PROSITE" id="PS51755"/>
    </source>
</evidence>
<dbReference type="Pfam" id="PF00486">
    <property type="entry name" value="Trans_reg_C"/>
    <property type="match status" value="1"/>
</dbReference>
<evidence type="ECO:0000256" key="9">
    <source>
        <dbReference type="PROSITE-ProRule" id="PRU01091"/>
    </source>
</evidence>
<dbReference type="EMBL" id="QOHO01000071">
    <property type="protein sequence ID" value="RFZ76912.1"/>
    <property type="molecule type" value="Genomic_DNA"/>
</dbReference>
<evidence type="ECO:0000256" key="5">
    <source>
        <dbReference type="ARBA" id="ARBA00023125"/>
    </source>
</evidence>
<sequence length="230" mass="26842">MSNKILVVEDEISIVEFIELYLENENFEVYKCFTAEAALKIIETMEFDLVLLDIMLPGKDGFFLCKKIREEYRYPIIMLTAKNDEVSKINGLTLGADDYITKPFLPLEMIARVKAQLRRYKKYNQSETDEDSGILSYSGLELNVRKRECSLKGKQLNLTPSEYDILRLLLEHKGEVVSSDELFRLIWHDDYYIKNNTISVHVRHLREKLGDKAENPNYIKTVWGVGYKIV</sequence>
<keyword evidence="2 8" id="KW-0597">Phosphoprotein</keyword>
<dbReference type="PROSITE" id="PS50110">
    <property type="entry name" value="RESPONSE_REGULATORY"/>
    <property type="match status" value="1"/>
</dbReference>
<dbReference type="GO" id="GO:0000156">
    <property type="term" value="F:phosphorelay response regulator activity"/>
    <property type="evidence" value="ECO:0007669"/>
    <property type="project" value="TreeGrafter"/>
</dbReference>
<dbReference type="FunFam" id="3.40.50.2300:FF:000001">
    <property type="entry name" value="DNA-binding response regulator PhoB"/>
    <property type="match status" value="1"/>
</dbReference>
<keyword evidence="3" id="KW-0902">Two-component regulatory system</keyword>
<dbReference type="SUPFAM" id="SSF46894">
    <property type="entry name" value="C-terminal effector domain of the bipartite response regulators"/>
    <property type="match status" value="1"/>
</dbReference>
<comment type="function">
    <text evidence="7">May play the central regulatory role in sporulation. It may be an element of the effector pathway responsible for the activation of sporulation genes in response to nutritional stress. Spo0A may act in concert with spo0H (a sigma factor) to control the expression of some genes that are critical to the sporulation process.</text>
</comment>
<dbReference type="Gene3D" id="6.10.250.690">
    <property type="match status" value="1"/>
</dbReference>
<organism evidence="12 13">
    <name type="scientific">Lacrimispora amygdalina</name>
    <dbReference type="NCBI Taxonomy" id="253257"/>
    <lineage>
        <taxon>Bacteria</taxon>
        <taxon>Bacillati</taxon>
        <taxon>Bacillota</taxon>
        <taxon>Clostridia</taxon>
        <taxon>Lachnospirales</taxon>
        <taxon>Lachnospiraceae</taxon>
        <taxon>Lacrimispora</taxon>
    </lineage>
</organism>
<dbReference type="InterPro" id="IPR039420">
    <property type="entry name" value="WalR-like"/>
</dbReference>
<dbReference type="Gene3D" id="1.10.10.10">
    <property type="entry name" value="Winged helix-like DNA-binding domain superfamily/Winged helix DNA-binding domain"/>
    <property type="match status" value="1"/>
</dbReference>
<dbReference type="PANTHER" id="PTHR48111">
    <property type="entry name" value="REGULATOR OF RPOS"/>
    <property type="match status" value="1"/>
</dbReference>
<accession>A0A3E2N7H9</accession>
<reference evidence="12 13" key="1">
    <citation type="submission" date="2018-07" db="EMBL/GenBank/DDBJ databases">
        <title>New species, Clostridium PI-S10-A1B.</title>
        <authorList>
            <person name="Krishna G."/>
            <person name="Summeta K."/>
            <person name="Shikha S."/>
            <person name="Prabhu P.B."/>
            <person name="Suresh K."/>
        </authorList>
    </citation>
    <scope>NUCLEOTIDE SEQUENCE [LARGE SCALE GENOMIC DNA]</scope>
    <source>
        <strain evidence="12 13">PI-S10-A1B</strain>
    </source>
</reference>
<dbReference type="SMART" id="SM00448">
    <property type="entry name" value="REC"/>
    <property type="match status" value="1"/>
</dbReference>
<name>A0A3E2N7H9_9FIRM</name>
<keyword evidence="6" id="KW-0804">Transcription</keyword>
<feature type="DNA-binding region" description="OmpR/PhoB-type" evidence="9">
    <location>
        <begin position="132"/>
        <end position="230"/>
    </location>
</feature>
<dbReference type="SMART" id="SM00862">
    <property type="entry name" value="Trans_reg_C"/>
    <property type="match status" value="1"/>
</dbReference>
<dbReference type="SUPFAM" id="SSF52172">
    <property type="entry name" value="CheY-like"/>
    <property type="match status" value="1"/>
</dbReference>
<feature type="domain" description="Response regulatory" evidence="10">
    <location>
        <begin position="4"/>
        <end position="117"/>
    </location>
</feature>
<evidence type="ECO:0000256" key="1">
    <source>
        <dbReference type="ARBA" id="ARBA00018672"/>
    </source>
</evidence>
<comment type="caution">
    <text evidence="12">The sequence shown here is derived from an EMBL/GenBank/DDBJ whole genome shotgun (WGS) entry which is preliminary data.</text>
</comment>
<feature type="domain" description="OmpR/PhoB-type" evidence="11">
    <location>
        <begin position="132"/>
        <end position="230"/>
    </location>
</feature>
<protein>
    <recommendedName>
        <fullName evidence="1">Stage 0 sporulation protein A homolog</fullName>
    </recommendedName>
</protein>
<proteinExistence type="predicted"/>
<evidence type="ECO:0000256" key="3">
    <source>
        <dbReference type="ARBA" id="ARBA00023012"/>
    </source>
</evidence>
<dbReference type="AlphaFoldDB" id="A0A3E2N7H9"/>
<evidence type="ECO:0000256" key="4">
    <source>
        <dbReference type="ARBA" id="ARBA00023015"/>
    </source>
</evidence>
<dbReference type="InterPro" id="IPR011006">
    <property type="entry name" value="CheY-like_superfamily"/>
</dbReference>
<dbReference type="InterPro" id="IPR001867">
    <property type="entry name" value="OmpR/PhoB-type_DNA-bd"/>
</dbReference>
<dbReference type="GO" id="GO:0006355">
    <property type="term" value="P:regulation of DNA-templated transcription"/>
    <property type="evidence" value="ECO:0007669"/>
    <property type="project" value="InterPro"/>
</dbReference>
<keyword evidence="5 9" id="KW-0238">DNA-binding</keyword>
<evidence type="ECO:0000313" key="12">
    <source>
        <dbReference type="EMBL" id="RFZ76912.1"/>
    </source>
</evidence>
<evidence type="ECO:0000256" key="8">
    <source>
        <dbReference type="PROSITE-ProRule" id="PRU00169"/>
    </source>
</evidence>
<dbReference type="RefSeq" id="WP_117418878.1">
    <property type="nucleotide sequence ID" value="NZ_QOHO01000071.1"/>
</dbReference>
<evidence type="ECO:0000256" key="6">
    <source>
        <dbReference type="ARBA" id="ARBA00023163"/>
    </source>
</evidence>
<evidence type="ECO:0000256" key="7">
    <source>
        <dbReference type="ARBA" id="ARBA00024867"/>
    </source>
</evidence>
<dbReference type="InterPro" id="IPR036388">
    <property type="entry name" value="WH-like_DNA-bd_sf"/>
</dbReference>
<dbReference type="Pfam" id="PF00072">
    <property type="entry name" value="Response_reg"/>
    <property type="match status" value="1"/>
</dbReference>
<gene>
    <name evidence="12" type="ORF">DS742_20770</name>
</gene>
<evidence type="ECO:0000256" key="2">
    <source>
        <dbReference type="ARBA" id="ARBA00022553"/>
    </source>
</evidence>